<sequence>MFHKNNKQETTERGTCNLPPFCESKEVEYRWVECGKSGVMNDGTGGSDLRPTVVEGLVRWNRGCSIDKEQGAAAVVGGAWCKCCRGRKAAARGSKVADDHKEPVIGDTTQSGGGGKEGGRQGEADHCRGAEEVEGEEERGGLRVGARGHLHDIEEEEDEGTSSLGSSLGVSRQRVPCNSPSPPSFTKNGKKKKKKVRTRSVTSATTTSSSDTTATGRMQAEQGSLGELQKYHNRYLKNRRHTLANVR</sequence>
<feature type="compositionally biased region" description="Basic residues" evidence="1">
    <location>
        <begin position="188"/>
        <end position="198"/>
    </location>
</feature>
<dbReference type="AlphaFoldDB" id="A0ABD0XZT0"/>
<name>A0ABD0XZT0_9HEMI</name>
<feature type="compositionally biased region" description="Low complexity" evidence="1">
    <location>
        <begin position="199"/>
        <end position="215"/>
    </location>
</feature>
<feature type="compositionally biased region" description="Basic and acidic residues" evidence="1">
    <location>
        <begin position="95"/>
        <end position="104"/>
    </location>
</feature>
<dbReference type="EMBL" id="JBFDAA010000017">
    <property type="protein sequence ID" value="KAL1116747.1"/>
    <property type="molecule type" value="Genomic_DNA"/>
</dbReference>
<proteinExistence type="predicted"/>
<comment type="caution">
    <text evidence="2">The sequence shown here is derived from an EMBL/GenBank/DDBJ whole genome shotgun (WGS) entry which is preliminary data.</text>
</comment>
<dbReference type="Proteomes" id="UP001558652">
    <property type="component" value="Unassembled WGS sequence"/>
</dbReference>
<evidence type="ECO:0000313" key="3">
    <source>
        <dbReference type="Proteomes" id="UP001558652"/>
    </source>
</evidence>
<accession>A0ABD0XZT0</accession>
<evidence type="ECO:0000256" key="1">
    <source>
        <dbReference type="SAM" id="MobiDB-lite"/>
    </source>
</evidence>
<reference evidence="2 3" key="1">
    <citation type="submission" date="2024-07" db="EMBL/GenBank/DDBJ databases">
        <title>Chromosome-level genome assembly of the water stick insect Ranatra chinensis (Heteroptera: Nepidae).</title>
        <authorList>
            <person name="Liu X."/>
        </authorList>
    </citation>
    <scope>NUCLEOTIDE SEQUENCE [LARGE SCALE GENOMIC DNA]</scope>
    <source>
        <strain evidence="2">Cailab_2021Rc</strain>
        <tissue evidence="2">Muscle</tissue>
    </source>
</reference>
<feature type="compositionally biased region" description="Low complexity" evidence="1">
    <location>
        <begin position="161"/>
        <end position="171"/>
    </location>
</feature>
<keyword evidence="3" id="KW-1185">Reference proteome</keyword>
<organism evidence="2 3">
    <name type="scientific">Ranatra chinensis</name>
    <dbReference type="NCBI Taxonomy" id="642074"/>
    <lineage>
        <taxon>Eukaryota</taxon>
        <taxon>Metazoa</taxon>
        <taxon>Ecdysozoa</taxon>
        <taxon>Arthropoda</taxon>
        <taxon>Hexapoda</taxon>
        <taxon>Insecta</taxon>
        <taxon>Pterygota</taxon>
        <taxon>Neoptera</taxon>
        <taxon>Paraneoptera</taxon>
        <taxon>Hemiptera</taxon>
        <taxon>Heteroptera</taxon>
        <taxon>Panheteroptera</taxon>
        <taxon>Nepomorpha</taxon>
        <taxon>Nepidae</taxon>
        <taxon>Ranatrinae</taxon>
        <taxon>Ranatra</taxon>
    </lineage>
</organism>
<evidence type="ECO:0000313" key="2">
    <source>
        <dbReference type="EMBL" id="KAL1116747.1"/>
    </source>
</evidence>
<gene>
    <name evidence="2" type="ORF">AAG570_005219</name>
</gene>
<feature type="region of interest" description="Disordered" evidence="1">
    <location>
        <begin position="92"/>
        <end position="247"/>
    </location>
</feature>
<protein>
    <submittedName>
        <fullName evidence="2">Uncharacterized protein</fullName>
    </submittedName>
</protein>
<feature type="compositionally biased region" description="Basic residues" evidence="1">
    <location>
        <begin position="231"/>
        <end position="247"/>
    </location>
</feature>
<feature type="compositionally biased region" description="Basic and acidic residues" evidence="1">
    <location>
        <begin position="117"/>
        <end position="131"/>
    </location>
</feature>